<sequence length="148" mass="16236">MFLFIDVEVNGSFAAVKGVDVPLVPLVEAGKVEKMVLNESRRRLGSFRICALCTCCGGAKGLCLPSPCCYAINCNIPNRPFGFCSFTPKTCQFLAVSSGILGFVQKMKFLQEIAMPEDSTMPGLAYLWVIEEASSLLMELLESKMYDK</sequence>
<dbReference type="EMBL" id="JAEACU010000002">
    <property type="protein sequence ID" value="KAH7543448.1"/>
    <property type="molecule type" value="Genomic_DNA"/>
</dbReference>
<comment type="caution">
    <text evidence="2">The sequence shown here is derived from an EMBL/GenBank/DDBJ whole genome shotgun (WGS) entry which is preliminary data.</text>
</comment>
<feature type="domain" description="DUF7866" evidence="1">
    <location>
        <begin position="46"/>
        <end position="92"/>
    </location>
</feature>
<dbReference type="Proteomes" id="UP000813462">
    <property type="component" value="Unassembled WGS sequence"/>
</dbReference>
<dbReference type="InterPro" id="IPR057188">
    <property type="entry name" value="DUF7866"/>
</dbReference>
<accession>A0A978VXA3</accession>
<protein>
    <recommendedName>
        <fullName evidence="1">DUF7866 domain-containing protein</fullName>
    </recommendedName>
</protein>
<dbReference type="Pfam" id="PF25268">
    <property type="entry name" value="DUF7866"/>
    <property type="match status" value="1"/>
</dbReference>
<organism evidence="2 3">
    <name type="scientific">Ziziphus jujuba var. spinosa</name>
    <dbReference type="NCBI Taxonomy" id="714518"/>
    <lineage>
        <taxon>Eukaryota</taxon>
        <taxon>Viridiplantae</taxon>
        <taxon>Streptophyta</taxon>
        <taxon>Embryophyta</taxon>
        <taxon>Tracheophyta</taxon>
        <taxon>Spermatophyta</taxon>
        <taxon>Magnoliopsida</taxon>
        <taxon>eudicotyledons</taxon>
        <taxon>Gunneridae</taxon>
        <taxon>Pentapetalae</taxon>
        <taxon>rosids</taxon>
        <taxon>fabids</taxon>
        <taxon>Rosales</taxon>
        <taxon>Rhamnaceae</taxon>
        <taxon>Paliureae</taxon>
        <taxon>Ziziphus</taxon>
    </lineage>
</organism>
<dbReference type="AlphaFoldDB" id="A0A978VXA3"/>
<proteinExistence type="predicted"/>
<evidence type="ECO:0000313" key="3">
    <source>
        <dbReference type="Proteomes" id="UP000813462"/>
    </source>
</evidence>
<gene>
    <name evidence="2" type="ORF">FEM48_Zijuj02G0185300</name>
</gene>
<evidence type="ECO:0000259" key="1">
    <source>
        <dbReference type="Pfam" id="PF25268"/>
    </source>
</evidence>
<name>A0A978VXA3_ZIZJJ</name>
<dbReference type="PANTHER" id="PTHR33786:SF2">
    <property type="entry name" value="UBIQUITIN CARBOXYL-TERMINAL HYDROLASE"/>
    <property type="match status" value="1"/>
</dbReference>
<evidence type="ECO:0000313" key="2">
    <source>
        <dbReference type="EMBL" id="KAH7543448.1"/>
    </source>
</evidence>
<dbReference type="PANTHER" id="PTHR33786">
    <property type="entry name" value="UBIQUITIN CARBOXYL-TERMINAL HYDROLASE"/>
    <property type="match status" value="1"/>
</dbReference>
<reference evidence="2" key="1">
    <citation type="journal article" date="2021" name="Front. Plant Sci.">
        <title>Chromosome-Scale Genome Assembly for Chinese Sour Jujube and Insights Into Its Genome Evolution and Domestication Signature.</title>
        <authorList>
            <person name="Shen L.-Y."/>
            <person name="Luo H."/>
            <person name="Wang X.-L."/>
            <person name="Wang X.-M."/>
            <person name="Qiu X.-J."/>
            <person name="Liu H."/>
            <person name="Zhou S.-S."/>
            <person name="Jia K.-H."/>
            <person name="Nie S."/>
            <person name="Bao Y.-T."/>
            <person name="Zhang R.-G."/>
            <person name="Yun Q.-Z."/>
            <person name="Chai Y.-H."/>
            <person name="Lu J.-Y."/>
            <person name="Li Y."/>
            <person name="Zhao S.-W."/>
            <person name="Mao J.-F."/>
            <person name="Jia S.-G."/>
            <person name="Mao Y.-M."/>
        </authorList>
    </citation>
    <scope>NUCLEOTIDE SEQUENCE</scope>
    <source>
        <strain evidence="2">AT0</strain>
        <tissue evidence="2">Leaf</tissue>
    </source>
</reference>